<accession>A0A238D2I8</accession>
<keyword evidence="2" id="KW-0813">Transport</keyword>
<gene>
    <name evidence="8" type="ORF">THIARS_60186</name>
</gene>
<reference evidence="8 9" key="1">
    <citation type="submission" date="2016-06" db="EMBL/GenBank/DDBJ databases">
        <authorList>
            <person name="Kjaerup R.B."/>
            <person name="Dalgaard T.S."/>
            <person name="Juul-Madsen H.R."/>
        </authorList>
    </citation>
    <scope>NUCLEOTIDE SEQUENCE [LARGE SCALE GENOMIC DNA]</scope>
    <source>
        <strain evidence="8 9">DSM 16361</strain>
    </source>
</reference>
<evidence type="ECO:0000256" key="1">
    <source>
        <dbReference type="ARBA" id="ARBA00004141"/>
    </source>
</evidence>
<comment type="subcellular location">
    <subcellularLocation>
        <location evidence="1">Membrane</location>
        <topology evidence="1">Multi-pass membrane protein</topology>
    </subcellularLocation>
</comment>
<evidence type="ECO:0000256" key="5">
    <source>
        <dbReference type="ARBA" id="ARBA00023136"/>
    </source>
</evidence>
<dbReference type="GO" id="GO:0022857">
    <property type="term" value="F:transmembrane transporter activity"/>
    <property type="evidence" value="ECO:0007669"/>
    <property type="project" value="InterPro"/>
</dbReference>
<evidence type="ECO:0000256" key="6">
    <source>
        <dbReference type="SAM" id="Phobius"/>
    </source>
</evidence>
<feature type="transmembrane region" description="Helical" evidence="6">
    <location>
        <begin position="306"/>
        <end position="323"/>
    </location>
</feature>
<feature type="domain" description="Major facilitator superfamily (MFS) profile" evidence="7">
    <location>
        <begin position="25"/>
        <end position="457"/>
    </location>
</feature>
<dbReference type="PROSITE" id="PS00216">
    <property type="entry name" value="SUGAR_TRANSPORT_1"/>
    <property type="match status" value="1"/>
</dbReference>
<protein>
    <submittedName>
        <fullName evidence="8">Major facilitator superfamily MFS_1</fullName>
    </submittedName>
</protein>
<feature type="transmembrane region" description="Helical" evidence="6">
    <location>
        <begin position="271"/>
        <end position="294"/>
    </location>
</feature>
<dbReference type="SUPFAM" id="SSF103473">
    <property type="entry name" value="MFS general substrate transporter"/>
    <property type="match status" value="1"/>
</dbReference>
<keyword evidence="3 6" id="KW-0812">Transmembrane</keyword>
<feature type="transmembrane region" description="Helical" evidence="6">
    <location>
        <begin position="217"/>
        <end position="250"/>
    </location>
</feature>
<keyword evidence="5 6" id="KW-0472">Membrane</keyword>
<dbReference type="PROSITE" id="PS50850">
    <property type="entry name" value="MFS"/>
    <property type="match status" value="1"/>
</dbReference>
<evidence type="ECO:0000313" key="8">
    <source>
        <dbReference type="EMBL" id="SBP87473.1"/>
    </source>
</evidence>
<feature type="transmembrane region" description="Helical" evidence="6">
    <location>
        <begin position="180"/>
        <end position="197"/>
    </location>
</feature>
<evidence type="ECO:0000256" key="2">
    <source>
        <dbReference type="ARBA" id="ARBA00022448"/>
    </source>
</evidence>
<dbReference type="InterPro" id="IPR020846">
    <property type="entry name" value="MFS_dom"/>
</dbReference>
<feature type="transmembrane region" description="Helical" evidence="6">
    <location>
        <begin position="153"/>
        <end position="173"/>
    </location>
</feature>
<feature type="transmembrane region" description="Helical" evidence="6">
    <location>
        <begin position="404"/>
        <end position="427"/>
    </location>
</feature>
<evidence type="ECO:0000256" key="4">
    <source>
        <dbReference type="ARBA" id="ARBA00022989"/>
    </source>
</evidence>
<organism evidence="8 9">
    <name type="scientific">Thiomonas delicata</name>
    <name type="common">Thiomonas cuprina</name>
    <dbReference type="NCBI Taxonomy" id="364030"/>
    <lineage>
        <taxon>Bacteria</taxon>
        <taxon>Pseudomonadati</taxon>
        <taxon>Pseudomonadota</taxon>
        <taxon>Betaproteobacteria</taxon>
        <taxon>Burkholderiales</taxon>
        <taxon>Thiomonas</taxon>
    </lineage>
</organism>
<evidence type="ECO:0000313" key="9">
    <source>
        <dbReference type="Proteomes" id="UP000214566"/>
    </source>
</evidence>
<feature type="transmembrane region" description="Helical" evidence="6">
    <location>
        <begin position="433"/>
        <end position="452"/>
    </location>
</feature>
<dbReference type="EMBL" id="FLMQ01000055">
    <property type="protein sequence ID" value="SBP87473.1"/>
    <property type="molecule type" value="Genomic_DNA"/>
</dbReference>
<feature type="transmembrane region" description="Helical" evidence="6">
    <location>
        <begin position="370"/>
        <end position="392"/>
    </location>
</feature>
<dbReference type="Proteomes" id="UP000214566">
    <property type="component" value="Unassembled WGS sequence"/>
</dbReference>
<dbReference type="Pfam" id="PF07690">
    <property type="entry name" value="MFS_1"/>
    <property type="match status" value="1"/>
</dbReference>
<keyword evidence="9" id="KW-1185">Reference proteome</keyword>
<dbReference type="CDD" id="cd17321">
    <property type="entry name" value="MFS_MMR_MDR_like"/>
    <property type="match status" value="1"/>
</dbReference>
<dbReference type="Gene3D" id="1.20.1720.10">
    <property type="entry name" value="Multidrug resistance protein D"/>
    <property type="match status" value="1"/>
</dbReference>
<dbReference type="PANTHER" id="PTHR42718">
    <property type="entry name" value="MAJOR FACILITATOR SUPERFAMILY MULTIDRUG TRANSPORTER MFSC"/>
    <property type="match status" value="1"/>
</dbReference>
<proteinExistence type="predicted"/>
<feature type="transmembrane region" description="Helical" evidence="6">
    <location>
        <begin position="91"/>
        <end position="108"/>
    </location>
</feature>
<dbReference type="AlphaFoldDB" id="A0A238D2I8"/>
<dbReference type="InterPro" id="IPR005829">
    <property type="entry name" value="Sugar_transporter_CS"/>
</dbReference>
<evidence type="ECO:0000256" key="3">
    <source>
        <dbReference type="ARBA" id="ARBA00022692"/>
    </source>
</evidence>
<feature type="transmembrane region" description="Helical" evidence="6">
    <location>
        <begin position="120"/>
        <end position="141"/>
    </location>
</feature>
<name>A0A238D2I8_THIDL</name>
<keyword evidence="4 6" id="KW-1133">Transmembrane helix</keyword>
<dbReference type="Gene3D" id="1.20.1250.20">
    <property type="entry name" value="MFS general substrate transporter like domains"/>
    <property type="match status" value="1"/>
</dbReference>
<dbReference type="PANTHER" id="PTHR42718:SF9">
    <property type="entry name" value="MAJOR FACILITATOR SUPERFAMILY MULTIDRUG TRANSPORTER MFSC"/>
    <property type="match status" value="1"/>
</dbReference>
<feature type="transmembrane region" description="Helical" evidence="6">
    <location>
        <begin position="344"/>
        <end position="364"/>
    </location>
</feature>
<sequence>MMAASPLDSDAMTNAHAAPTDRRVILLILCLAVLIAQVDTSVVNLAVHAIGVGLHAPLPALQWVVDGYNLSYAALLMTGGTLADLLGRRRVLMAGAAVFVLGSLLAGLAPNITALIAGRVLAGIGAAMLLPASLALIRVIWADPHERAHAIGVWAGTNGAALAIGPTLGGWLIQTVGWRSVFLLIVPIGLAVLLWAPRAIPESRDAQGRRVDLPGQWFGGVLLAALAVAAIVHRLLLPAVAVSLLAALLFVRAERRAGAGAMIPLPLLRNTRLAAVNGVAAAMTFGMYGVLFLLPLNWLRGGVLDATGAGLALLPMSLAFVALSHRSGPWSKRYGTHRLIAGGMALIGAGIAVLACSHAGQNLWLAEAGLLLTGVGMALNTGPVLASAVAAVEPARAGTASAMINTARMIGATLGVGVLGSVFAAGATMTTGFTVAMALGAVVVFAGALLAMSMRAG</sequence>
<evidence type="ECO:0000259" key="7">
    <source>
        <dbReference type="PROSITE" id="PS50850"/>
    </source>
</evidence>
<dbReference type="InterPro" id="IPR036259">
    <property type="entry name" value="MFS_trans_sf"/>
</dbReference>
<dbReference type="GO" id="GO:0016020">
    <property type="term" value="C:membrane"/>
    <property type="evidence" value="ECO:0007669"/>
    <property type="project" value="UniProtKB-SubCell"/>
</dbReference>
<dbReference type="InterPro" id="IPR011701">
    <property type="entry name" value="MFS"/>
</dbReference>